<accession>A0ABR7UHK8</accession>
<evidence type="ECO:0000313" key="2">
    <source>
        <dbReference type="EMBL" id="MBC9983373.1"/>
    </source>
</evidence>
<evidence type="ECO:0000259" key="1">
    <source>
        <dbReference type="Pfam" id="PF02900"/>
    </source>
</evidence>
<dbReference type="RefSeq" id="WP_188107039.1">
    <property type="nucleotide sequence ID" value="NZ_JAANIH010000069.1"/>
</dbReference>
<gene>
    <name evidence="2" type="ORF">HA482_34845</name>
</gene>
<sequence length="279" mass="30864">MARIVGAITTSHVPAIGGAIAKGLQQDPYWKPFFDGFPPARDWLAKVKPEIVVMVYNDHGLNFFLDKMPTFAIGAAGEYRNADEGWGIPTVKPFRGDPELSWHIIEKLVEDEFDVVSCQEMVVDHAFTLPMALCWPDQNWPVRTVPVVVNTVQAPLPSAARCYKLGNALARAIASWPKDERVVVMGTGGLSHQLDGERAGFINKEFDLKFMDSMVNDPAWATKYSTVELVELSGTQGVELLNWMVARGTLPEKVKKQHSNYHIPISNTATGMMVLEPAA</sequence>
<dbReference type="SUPFAM" id="SSF53213">
    <property type="entry name" value="LigB-like"/>
    <property type="match status" value="1"/>
</dbReference>
<name>A0ABR7UHK8_9BRAD</name>
<dbReference type="Gene3D" id="3.40.830.10">
    <property type="entry name" value="LigB-like"/>
    <property type="match status" value="1"/>
</dbReference>
<dbReference type="Proteomes" id="UP000639516">
    <property type="component" value="Unassembled WGS sequence"/>
</dbReference>
<dbReference type="EMBL" id="JAATTO010000068">
    <property type="protein sequence ID" value="MBC9983373.1"/>
    <property type="molecule type" value="Genomic_DNA"/>
</dbReference>
<reference evidence="2 3" key="1">
    <citation type="journal article" date="2020" name="Arch. Microbiol.">
        <title>Bradyrhizobium campsiandrae sp. nov., a nitrogen-fixing bacterial strain isolated from a native leguminous tree from the Amazon adapted to flooded conditions.</title>
        <authorList>
            <person name="Cabral Michel D."/>
            <person name="Martins da Costa E."/>
            <person name="Azarias Guimaraes A."/>
            <person name="Soares de Carvalho T."/>
            <person name="Santos de Castro Caputo P."/>
            <person name="Willems A."/>
            <person name="de Souza Moreira F.M."/>
        </authorList>
    </citation>
    <scope>NUCLEOTIDE SEQUENCE [LARGE SCALE GENOMIC DNA]</scope>
    <source>
        <strain evidence="3">INPA 384B</strain>
    </source>
</reference>
<dbReference type="CDD" id="cd07949">
    <property type="entry name" value="PCA_45_Doxase_B_like_1"/>
    <property type="match status" value="1"/>
</dbReference>
<proteinExistence type="predicted"/>
<dbReference type="NCBIfam" id="NF009901">
    <property type="entry name" value="PRK13364.1"/>
    <property type="match status" value="1"/>
</dbReference>
<comment type="caution">
    <text evidence="2">The sequence shown here is derived from an EMBL/GenBank/DDBJ whole genome shotgun (WGS) entry which is preliminary data.</text>
</comment>
<protein>
    <submittedName>
        <fullName evidence="2">Protocatechuate 3,4-dioxygenase</fullName>
    </submittedName>
</protein>
<feature type="domain" description="Extradiol ring-cleavage dioxygenase class III enzyme subunit B" evidence="1">
    <location>
        <begin position="7"/>
        <end position="269"/>
    </location>
</feature>
<keyword evidence="3" id="KW-1185">Reference proteome</keyword>
<dbReference type="Pfam" id="PF02900">
    <property type="entry name" value="LigB"/>
    <property type="match status" value="1"/>
</dbReference>
<organism evidence="2 3">
    <name type="scientific">Bradyrhizobium campsiandrae</name>
    <dbReference type="NCBI Taxonomy" id="1729892"/>
    <lineage>
        <taxon>Bacteria</taxon>
        <taxon>Pseudomonadati</taxon>
        <taxon>Pseudomonadota</taxon>
        <taxon>Alphaproteobacteria</taxon>
        <taxon>Hyphomicrobiales</taxon>
        <taxon>Nitrobacteraceae</taxon>
        <taxon>Bradyrhizobium</taxon>
    </lineage>
</organism>
<dbReference type="NCBIfam" id="NF009902">
    <property type="entry name" value="PRK13365.1"/>
    <property type="match status" value="1"/>
</dbReference>
<evidence type="ECO:0000313" key="3">
    <source>
        <dbReference type="Proteomes" id="UP000639516"/>
    </source>
</evidence>
<dbReference type="InterPro" id="IPR004183">
    <property type="entry name" value="Xdiol_dOase_suB"/>
</dbReference>